<dbReference type="PROSITE" id="PS50893">
    <property type="entry name" value="ABC_TRANSPORTER_2"/>
    <property type="match status" value="1"/>
</dbReference>
<dbReference type="AlphaFoldDB" id="A0A4U2Z9H1"/>
<evidence type="ECO:0000256" key="2">
    <source>
        <dbReference type="ARBA" id="ARBA00022448"/>
    </source>
</evidence>
<dbReference type="PANTHER" id="PTHR42734:SF17">
    <property type="entry name" value="METAL TRANSPORT SYSTEM ATP-BINDING PROTEIN TM_0124-RELATED"/>
    <property type="match status" value="1"/>
</dbReference>
<dbReference type="InterPro" id="IPR003439">
    <property type="entry name" value="ABC_transporter-like_ATP-bd"/>
</dbReference>
<dbReference type="EMBL" id="SZPX01000001">
    <property type="protein sequence ID" value="TKI70968.1"/>
    <property type="molecule type" value="Genomic_DNA"/>
</dbReference>
<dbReference type="InterPro" id="IPR050153">
    <property type="entry name" value="Metal_Ion_Import_ABC"/>
</dbReference>
<evidence type="ECO:0000313" key="6">
    <source>
        <dbReference type="EMBL" id="TKI70968.1"/>
    </source>
</evidence>
<reference evidence="6 7" key="1">
    <citation type="submission" date="2019-04" db="EMBL/GenBank/DDBJ databases">
        <title>Sulfurimonas crateris sp. nov. a facultative anaerobic sulfur-oxidizing chemolithautotrophic bacterium isolated from a terrestrial mud vulcano.</title>
        <authorList>
            <person name="Ratnikova N.M."/>
            <person name="Slobodkin A.I."/>
            <person name="Merkel A.Y."/>
            <person name="Novikov A."/>
            <person name="Bonch-Osmolovskaya E.A."/>
            <person name="Slobodkina G.B."/>
        </authorList>
    </citation>
    <scope>NUCLEOTIDE SEQUENCE [LARGE SCALE GENOMIC DNA]</scope>
    <source>
        <strain evidence="6 7">SN118</strain>
    </source>
</reference>
<evidence type="ECO:0000259" key="5">
    <source>
        <dbReference type="PROSITE" id="PS50893"/>
    </source>
</evidence>
<comment type="similarity">
    <text evidence="1">Belongs to the ABC transporter superfamily.</text>
</comment>
<evidence type="ECO:0000313" key="7">
    <source>
        <dbReference type="Proteomes" id="UP000309561"/>
    </source>
</evidence>
<keyword evidence="3" id="KW-0547">Nucleotide-binding</keyword>
<keyword evidence="2" id="KW-0813">Transport</keyword>
<evidence type="ECO:0000256" key="1">
    <source>
        <dbReference type="ARBA" id="ARBA00005417"/>
    </source>
</evidence>
<dbReference type="GO" id="GO:0016887">
    <property type="term" value="F:ATP hydrolysis activity"/>
    <property type="evidence" value="ECO:0007669"/>
    <property type="project" value="InterPro"/>
</dbReference>
<keyword evidence="7" id="KW-1185">Reference proteome</keyword>
<dbReference type="PANTHER" id="PTHR42734">
    <property type="entry name" value="METAL TRANSPORT SYSTEM ATP-BINDING PROTEIN TM_0124-RELATED"/>
    <property type="match status" value="1"/>
</dbReference>
<comment type="caution">
    <text evidence="6">The sequence shown here is derived from an EMBL/GenBank/DDBJ whole genome shotgun (WGS) entry which is preliminary data.</text>
</comment>
<dbReference type="Proteomes" id="UP000309561">
    <property type="component" value="Unassembled WGS sequence"/>
</dbReference>
<dbReference type="InterPro" id="IPR003593">
    <property type="entry name" value="AAA+_ATPase"/>
</dbReference>
<dbReference type="GO" id="GO:0005524">
    <property type="term" value="F:ATP binding"/>
    <property type="evidence" value="ECO:0007669"/>
    <property type="project" value="UniProtKB-KW"/>
</dbReference>
<gene>
    <name evidence="6" type="ORF">FCU45_00850</name>
</gene>
<proteinExistence type="inferred from homology"/>
<evidence type="ECO:0000256" key="4">
    <source>
        <dbReference type="ARBA" id="ARBA00022840"/>
    </source>
</evidence>
<dbReference type="InterPro" id="IPR027417">
    <property type="entry name" value="P-loop_NTPase"/>
</dbReference>
<evidence type="ECO:0000256" key="3">
    <source>
        <dbReference type="ARBA" id="ARBA00022741"/>
    </source>
</evidence>
<accession>A0A4U2Z9H1</accession>
<dbReference type="InterPro" id="IPR017871">
    <property type="entry name" value="ABC_transporter-like_CS"/>
</dbReference>
<protein>
    <submittedName>
        <fullName evidence="6">ATP-binding cassette domain-containing protein</fullName>
    </submittedName>
</protein>
<dbReference type="RefSeq" id="WP_137011334.1">
    <property type="nucleotide sequence ID" value="NZ_SZPX01000001.1"/>
</dbReference>
<organism evidence="6 7">
    <name type="scientific">Sulfurimonas crateris</name>
    <dbReference type="NCBI Taxonomy" id="2574727"/>
    <lineage>
        <taxon>Bacteria</taxon>
        <taxon>Pseudomonadati</taxon>
        <taxon>Campylobacterota</taxon>
        <taxon>Epsilonproteobacteria</taxon>
        <taxon>Campylobacterales</taxon>
        <taxon>Sulfurimonadaceae</taxon>
        <taxon>Sulfurimonas</taxon>
    </lineage>
</organism>
<dbReference type="Gene3D" id="3.40.50.300">
    <property type="entry name" value="P-loop containing nucleotide triphosphate hydrolases"/>
    <property type="match status" value="1"/>
</dbReference>
<feature type="domain" description="ABC transporter" evidence="5">
    <location>
        <begin position="2"/>
        <end position="218"/>
    </location>
</feature>
<name>A0A4U2Z9H1_9BACT</name>
<dbReference type="SUPFAM" id="SSF52540">
    <property type="entry name" value="P-loop containing nucleoside triphosphate hydrolases"/>
    <property type="match status" value="1"/>
</dbReference>
<dbReference type="SMART" id="SM00382">
    <property type="entry name" value="AAA"/>
    <property type="match status" value="1"/>
</dbReference>
<dbReference type="PROSITE" id="PS00211">
    <property type="entry name" value="ABC_TRANSPORTER_1"/>
    <property type="match status" value="1"/>
</dbReference>
<keyword evidence="4 6" id="KW-0067">ATP-binding</keyword>
<dbReference type="Pfam" id="PF00005">
    <property type="entry name" value="ABC_tran"/>
    <property type="match status" value="1"/>
</dbReference>
<dbReference type="OrthoDB" id="5515229at2"/>
<sequence length="230" mass="26182">MLKITEFSNTILRDIDFHLNEGENLTILGSNGAGKSTLAKILCGISYSQAVELFGKKLHHFSAKERSEFINYVPPKLEMFDEYLSLGEYLELSSLYSKLTIDHVLELLELKALQHKPCITLSSGEQQLAMIASSLLHNAKLTIFDEPTANLDPKKSLKVAKILSGEKIQNRIIITHDLNLAHKLGYKIIYMLDGKIEFFDTNKRFFEVCNMDKFFGTSIKRIDDYFVVNL</sequence>